<dbReference type="InterPro" id="IPR011009">
    <property type="entry name" value="Kinase-like_dom_sf"/>
</dbReference>
<reference evidence="2 3" key="1">
    <citation type="submission" date="2017-09" db="EMBL/GenBank/DDBJ databases">
        <authorList>
            <person name="Ehlers B."/>
            <person name="Leendertz F.H."/>
        </authorList>
    </citation>
    <scope>NUCLEOTIDE SEQUENCE [LARGE SCALE GENOMIC DNA]</scope>
    <source>
        <strain evidence="2 3">DSM 46844</strain>
    </source>
</reference>
<gene>
    <name evidence="2" type="ORF">SAMN06893097_101562</name>
</gene>
<dbReference type="Proteomes" id="UP000219514">
    <property type="component" value="Unassembled WGS sequence"/>
</dbReference>
<name>A0A285E6X7_9ACTN</name>
<sequence>MTTIESVLGPATIDSAWMTQVLTQADLLRCGEVAAVHREACGTGQLGDSYRFTLEYDVPGAGPATVVGKFASEDPASREFGRRSGYYRSEINFYNEIAPGSSMSLPHPIHARLAENETDFILLMEDLSPARTVDQLVGCTADDMALVMEQTAILHAESWHDAELARRPWLGGPVAIFNEVTDAYADVLRGFPELCGDLVPEADLAEAAGLIPHTAAWKRVLNDPQCLWHSDIRADNVLFDARGGERPVVLLDWQGLGFGRGTIDVALCLGTSMAVEERRRHERDLVGVYHRALCAHGVTGYDARTAWDDYRMHAAHGLQVGVFGLGAVKRTPRGDQMWKNWIERTAAQVRDLDSYRVLADR</sequence>
<dbReference type="PANTHER" id="PTHR23020:SF41">
    <property type="entry name" value="AMINOGLYCOSIDE PHOSPHOTRANSFERASE DOMAIN-CONTAINING PROTEIN"/>
    <property type="match status" value="1"/>
</dbReference>
<dbReference type="AlphaFoldDB" id="A0A285E6X7"/>
<dbReference type="InterPro" id="IPR052961">
    <property type="entry name" value="Oxido-Kinase-like_Enzymes"/>
</dbReference>
<dbReference type="SMART" id="SM00587">
    <property type="entry name" value="CHK"/>
    <property type="match status" value="1"/>
</dbReference>
<dbReference type="InterPro" id="IPR015897">
    <property type="entry name" value="CHK_kinase-like"/>
</dbReference>
<dbReference type="InterPro" id="IPR004119">
    <property type="entry name" value="EcKL"/>
</dbReference>
<evidence type="ECO:0000259" key="1">
    <source>
        <dbReference type="SMART" id="SM00587"/>
    </source>
</evidence>
<dbReference type="OrthoDB" id="115252at2"/>
<dbReference type="SUPFAM" id="SSF56112">
    <property type="entry name" value="Protein kinase-like (PK-like)"/>
    <property type="match status" value="1"/>
</dbReference>
<organism evidence="2 3">
    <name type="scientific">Geodermatophilus sabuli</name>
    <dbReference type="NCBI Taxonomy" id="1564158"/>
    <lineage>
        <taxon>Bacteria</taxon>
        <taxon>Bacillati</taxon>
        <taxon>Actinomycetota</taxon>
        <taxon>Actinomycetes</taxon>
        <taxon>Geodermatophilales</taxon>
        <taxon>Geodermatophilaceae</taxon>
        <taxon>Geodermatophilus</taxon>
    </lineage>
</organism>
<proteinExistence type="predicted"/>
<dbReference type="EMBL" id="OBDO01000001">
    <property type="protein sequence ID" value="SNX94765.1"/>
    <property type="molecule type" value="Genomic_DNA"/>
</dbReference>
<dbReference type="Pfam" id="PF02958">
    <property type="entry name" value="EcKL"/>
    <property type="match status" value="2"/>
</dbReference>
<dbReference type="Gene3D" id="3.90.1200.10">
    <property type="match status" value="1"/>
</dbReference>
<dbReference type="RefSeq" id="WP_097204157.1">
    <property type="nucleotide sequence ID" value="NZ_JACHXB010000001.1"/>
</dbReference>
<dbReference type="GO" id="GO:0016301">
    <property type="term" value="F:kinase activity"/>
    <property type="evidence" value="ECO:0007669"/>
    <property type="project" value="UniProtKB-KW"/>
</dbReference>
<evidence type="ECO:0000313" key="3">
    <source>
        <dbReference type="Proteomes" id="UP000219514"/>
    </source>
</evidence>
<evidence type="ECO:0000313" key="2">
    <source>
        <dbReference type="EMBL" id="SNX94765.1"/>
    </source>
</evidence>
<keyword evidence="2" id="KW-0808">Transferase</keyword>
<feature type="domain" description="CHK kinase-like" evidence="1">
    <location>
        <begin position="122"/>
        <end position="299"/>
    </location>
</feature>
<keyword evidence="3" id="KW-1185">Reference proteome</keyword>
<dbReference type="PANTHER" id="PTHR23020">
    <property type="entry name" value="UNCHARACTERIZED NUCLEAR HORMONE RECEPTOR-RELATED"/>
    <property type="match status" value="1"/>
</dbReference>
<protein>
    <submittedName>
        <fullName evidence="2">Ecdysteroid kinase</fullName>
    </submittedName>
</protein>
<keyword evidence="2" id="KW-0418">Kinase</keyword>
<accession>A0A285E6X7</accession>